<organism evidence="1 2">
    <name type="scientific">Chryseobacterium taihuense</name>
    <dbReference type="NCBI Taxonomy" id="1141221"/>
    <lineage>
        <taxon>Bacteria</taxon>
        <taxon>Pseudomonadati</taxon>
        <taxon>Bacteroidota</taxon>
        <taxon>Flavobacteriia</taxon>
        <taxon>Flavobacteriales</taxon>
        <taxon>Weeksellaceae</taxon>
        <taxon>Chryseobacterium group</taxon>
        <taxon>Chryseobacterium</taxon>
    </lineage>
</organism>
<evidence type="ECO:0000313" key="1">
    <source>
        <dbReference type="EMBL" id="VFB02906.1"/>
    </source>
</evidence>
<reference evidence="1 2" key="1">
    <citation type="submission" date="2019-02" db="EMBL/GenBank/DDBJ databases">
        <authorList>
            <consortium name="Pathogen Informatics"/>
        </authorList>
    </citation>
    <scope>NUCLEOTIDE SEQUENCE [LARGE SCALE GENOMIC DNA]</scope>
    <source>
        <strain evidence="1 2">3012STDY6944375</strain>
    </source>
</reference>
<dbReference type="KEGG" id="ctai:NCTC12078_00888"/>
<protein>
    <submittedName>
        <fullName evidence="1">Protein of uncharacterized function (DUF2971)</fullName>
    </submittedName>
</protein>
<proteinExistence type="predicted"/>
<dbReference type="Pfam" id="PF11185">
    <property type="entry name" value="DUF2971"/>
    <property type="match status" value="1"/>
</dbReference>
<sequence>MEIFKGLPPILYKYRDWANNYHQKILTENQIFLSSQNGFNDPFDATIPFRYDERELTPENIFKKLYESGKEFMPHLTDEELIDECYKQQHSGIFENGTYWKDYYDKYVENVNENFGILSLTIKNDNLLMWSHYANCHKGFCVGFNSIKLFNLISGSLGPVIYDNVMLNVPLFDKLGIEGVTRLLNTKSCDWAYEEEYRIIKSFAANTAFTFEDETIVEKVILGLKMPEESKNEIVNLLRSKFPETKIYEATKDLEQFKLNIIPIL</sequence>
<gene>
    <name evidence="1" type="ORF">NCTC12078_00888</name>
</gene>
<name>A0A4U8WBP7_9FLAO</name>
<dbReference type="Proteomes" id="UP000290013">
    <property type="component" value="Chromosome"/>
</dbReference>
<dbReference type="InterPro" id="IPR021352">
    <property type="entry name" value="DUF2971"/>
</dbReference>
<dbReference type="RefSeq" id="WP_130913640.1">
    <property type="nucleotide sequence ID" value="NZ_LR215974.1"/>
</dbReference>
<dbReference type="EMBL" id="LR215974">
    <property type="protein sequence ID" value="VFB02906.1"/>
    <property type="molecule type" value="Genomic_DNA"/>
</dbReference>
<accession>A0A4U8WBP7</accession>
<evidence type="ECO:0000313" key="2">
    <source>
        <dbReference type="Proteomes" id="UP000290013"/>
    </source>
</evidence>
<dbReference type="AlphaFoldDB" id="A0A4U8WBP7"/>